<dbReference type="Proteomes" id="UP000236721">
    <property type="component" value="Unassembled WGS sequence"/>
</dbReference>
<dbReference type="AlphaFoldDB" id="A0A1H5TLZ0"/>
<feature type="transmembrane region" description="Helical" evidence="1">
    <location>
        <begin position="311"/>
        <end position="333"/>
    </location>
</feature>
<keyword evidence="1" id="KW-0472">Membrane</keyword>
<evidence type="ECO:0000313" key="2">
    <source>
        <dbReference type="EMBL" id="SEF63800.1"/>
    </source>
</evidence>
<dbReference type="EMBL" id="FNVG01000002">
    <property type="protein sequence ID" value="SEF63800.1"/>
    <property type="molecule type" value="Genomic_DNA"/>
</dbReference>
<feature type="transmembrane region" description="Helical" evidence="1">
    <location>
        <begin position="20"/>
        <end position="39"/>
    </location>
</feature>
<feature type="transmembrane region" description="Helical" evidence="1">
    <location>
        <begin position="354"/>
        <end position="380"/>
    </location>
</feature>
<proteinExistence type="predicted"/>
<evidence type="ECO:0000313" key="3">
    <source>
        <dbReference type="Proteomes" id="UP000236721"/>
    </source>
</evidence>
<keyword evidence="1" id="KW-1133">Transmembrane helix</keyword>
<name>A0A1H5TLZ0_9VIBR</name>
<gene>
    <name evidence="2" type="ORF">SAMN04488244_102312</name>
</gene>
<sequence>MNSFYIAWKYLRFNIVKTCIIILCSTLILFIPIALQLLLDNSEKHLLSRAKETPLLLGSKGSAIELIMNSLYFDSSIIDDISMSDFEDIEKHNLTFNIPIYKRFYSRGFPIVGTTIDYFYYRELKIESGRLMGVLGEVVIGSKVASKLSLSIGDHIITTPENLFDLTGVYPLKMKISGILEPSFTADDNAIFTDIKTSWVIQGLGHGHQDVFNLKDKTVISSNTSDSVVANAKLVTFSEITEENLGSFHFHGDSASYPISAIISVPNDTRSGTILRGRYQQHSSLSLVKPEIIVRDLLDRIYKIKQMMDSVLILVSVTVILALVMIFSLSIKLRDREMKIMYKFGCSRFMVFKLLFAEISLIILGSSILSGSFLVLINYYNQPLIRFMLLK</sequence>
<keyword evidence="3" id="KW-1185">Reference proteome</keyword>
<evidence type="ECO:0000256" key="1">
    <source>
        <dbReference type="SAM" id="Phobius"/>
    </source>
</evidence>
<keyword evidence="1" id="KW-0812">Transmembrane</keyword>
<reference evidence="3" key="1">
    <citation type="submission" date="2016-10" db="EMBL/GenBank/DDBJ databases">
        <authorList>
            <person name="Varghese N."/>
            <person name="Submissions S."/>
        </authorList>
    </citation>
    <scope>NUCLEOTIDE SEQUENCE [LARGE SCALE GENOMIC DNA]</scope>
    <source>
        <strain evidence="3">CGMCC 1.7062</strain>
    </source>
</reference>
<accession>A0A1H5TLZ0</accession>
<protein>
    <submittedName>
        <fullName evidence="2">Putative ABC transport system permease protein</fullName>
    </submittedName>
</protein>
<organism evidence="2 3">
    <name type="scientific">Vibrio hangzhouensis</name>
    <dbReference type="NCBI Taxonomy" id="462991"/>
    <lineage>
        <taxon>Bacteria</taxon>
        <taxon>Pseudomonadati</taxon>
        <taxon>Pseudomonadota</taxon>
        <taxon>Gammaproteobacteria</taxon>
        <taxon>Vibrionales</taxon>
        <taxon>Vibrionaceae</taxon>
        <taxon>Vibrio</taxon>
    </lineage>
</organism>